<dbReference type="InterPro" id="IPR012349">
    <property type="entry name" value="Split_barrel_FMN-bd"/>
</dbReference>
<dbReference type="PANTHER" id="PTHR35176">
    <property type="entry name" value="HEME OXYGENASE HI_0854-RELATED"/>
    <property type="match status" value="1"/>
</dbReference>
<organism evidence="3 4">
    <name type="scientific">Gordonia insulae</name>
    <dbReference type="NCBI Taxonomy" id="2420509"/>
    <lineage>
        <taxon>Bacteria</taxon>
        <taxon>Bacillati</taxon>
        <taxon>Actinomycetota</taxon>
        <taxon>Actinomycetes</taxon>
        <taxon>Mycobacteriales</taxon>
        <taxon>Gordoniaceae</taxon>
        <taxon>Gordonia</taxon>
    </lineage>
</organism>
<dbReference type="RefSeq" id="WP_124706592.1">
    <property type="nucleotide sequence ID" value="NZ_CP033972.1"/>
</dbReference>
<keyword evidence="4" id="KW-1185">Reference proteome</keyword>
<proteinExistence type="predicted"/>
<dbReference type="GO" id="GO:0070967">
    <property type="term" value="F:coenzyme F420 binding"/>
    <property type="evidence" value="ECO:0007669"/>
    <property type="project" value="TreeGrafter"/>
</dbReference>
<dbReference type="InterPro" id="IPR011576">
    <property type="entry name" value="Pyridox_Oxase_N"/>
</dbReference>
<dbReference type="GO" id="GO:0005829">
    <property type="term" value="C:cytosol"/>
    <property type="evidence" value="ECO:0007669"/>
    <property type="project" value="TreeGrafter"/>
</dbReference>
<dbReference type="Gene3D" id="2.30.110.10">
    <property type="entry name" value="Electron Transport, Fmn-binding Protein, Chain A"/>
    <property type="match status" value="1"/>
</dbReference>
<dbReference type="Pfam" id="PF01243">
    <property type="entry name" value="PNPOx_N"/>
    <property type="match status" value="1"/>
</dbReference>
<dbReference type="AlphaFoldDB" id="A0A3G8JEF0"/>
<dbReference type="SUPFAM" id="SSF50475">
    <property type="entry name" value="FMN-binding split barrel"/>
    <property type="match status" value="1"/>
</dbReference>
<dbReference type="Proteomes" id="UP000271469">
    <property type="component" value="Chromosome"/>
</dbReference>
<protein>
    <recommendedName>
        <fullName evidence="2">Pyridoxamine 5'-phosphate oxidase N-terminal domain-containing protein</fullName>
    </recommendedName>
</protein>
<evidence type="ECO:0000259" key="2">
    <source>
        <dbReference type="Pfam" id="PF01243"/>
    </source>
</evidence>
<evidence type="ECO:0000313" key="3">
    <source>
        <dbReference type="EMBL" id="AZG43571.1"/>
    </source>
</evidence>
<gene>
    <name evidence="3" type="ORF">D7316_00139</name>
</gene>
<name>A0A3G8JEF0_9ACTN</name>
<dbReference type="InterPro" id="IPR052019">
    <property type="entry name" value="F420H2_bilvrd_red/Heme_oxyg"/>
</dbReference>
<evidence type="ECO:0000313" key="4">
    <source>
        <dbReference type="Proteomes" id="UP000271469"/>
    </source>
</evidence>
<reference evidence="3 4" key="1">
    <citation type="submission" date="2018-11" db="EMBL/GenBank/DDBJ databases">
        <title>Gordonia insulae sp. nov., isolated from an island soil.</title>
        <authorList>
            <person name="Kim Y.S."/>
            <person name="Kim S.B."/>
        </authorList>
    </citation>
    <scope>NUCLEOTIDE SEQUENCE [LARGE SCALE GENOMIC DNA]</scope>
    <source>
        <strain evidence="3 4">MMS17-SY073</strain>
    </source>
</reference>
<sequence>MALSTSEREAFLAQPHIAALSVEAAPDRAPLVVPIWYQYAAGGRPWLLTGTSSRKLELIRAAGRFTLMVQTVEPSIRYVAVSGTVEGYEDGTREQLTEMAARYLPADKVAGYVDFAWDDHGPQTKVVMQPGQWVSSDLGSV</sequence>
<dbReference type="KEGG" id="gom:D7316_00139"/>
<dbReference type="GO" id="GO:0016627">
    <property type="term" value="F:oxidoreductase activity, acting on the CH-CH group of donors"/>
    <property type="evidence" value="ECO:0007669"/>
    <property type="project" value="TreeGrafter"/>
</dbReference>
<evidence type="ECO:0000256" key="1">
    <source>
        <dbReference type="ARBA" id="ARBA00023002"/>
    </source>
</evidence>
<dbReference type="OrthoDB" id="5242787at2"/>
<dbReference type="EMBL" id="CP033972">
    <property type="protein sequence ID" value="AZG43571.1"/>
    <property type="molecule type" value="Genomic_DNA"/>
</dbReference>
<feature type="domain" description="Pyridoxamine 5'-phosphate oxidase N-terminal" evidence="2">
    <location>
        <begin position="6"/>
        <end position="104"/>
    </location>
</feature>
<keyword evidence="1" id="KW-0560">Oxidoreductase</keyword>
<accession>A0A3G8JEF0</accession>
<dbReference type="PANTHER" id="PTHR35176:SF6">
    <property type="entry name" value="HEME OXYGENASE HI_0854-RELATED"/>
    <property type="match status" value="1"/>
</dbReference>